<keyword evidence="3" id="KW-1185">Reference proteome</keyword>
<keyword evidence="1" id="KW-0472">Membrane</keyword>
<dbReference type="Proteomes" id="UP000008068">
    <property type="component" value="Unassembled WGS sequence"/>
</dbReference>
<name>G0M9W0_CAEBE</name>
<evidence type="ECO:0000256" key="1">
    <source>
        <dbReference type="SAM" id="Phobius"/>
    </source>
</evidence>
<keyword evidence="1" id="KW-1133">Transmembrane helix</keyword>
<evidence type="ECO:0000313" key="2">
    <source>
        <dbReference type="EMBL" id="EGT30870.1"/>
    </source>
</evidence>
<organism evidence="3">
    <name type="scientific">Caenorhabditis brenneri</name>
    <name type="common">Nematode worm</name>
    <dbReference type="NCBI Taxonomy" id="135651"/>
    <lineage>
        <taxon>Eukaryota</taxon>
        <taxon>Metazoa</taxon>
        <taxon>Ecdysozoa</taxon>
        <taxon>Nematoda</taxon>
        <taxon>Chromadorea</taxon>
        <taxon>Rhabditida</taxon>
        <taxon>Rhabditina</taxon>
        <taxon>Rhabditomorpha</taxon>
        <taxon>Rhabditoidea</taxon>
        <taxon>Rhabditidae</taxon>
        <taxon>Peloderinae</taxon>
        <taxon>Caenorhabditis</taxon>
    </lineage>
</organism>
<dbReference type="EMBL" id="GL379787">
    <property type="protein sequence ID" value="EGT30870.1"/>
    <property type="molecule type" value="Genomic_DNA"/>
</dbReference>
<dbReference type="AlphaFoldDB" id="G0M9W0"/>
<dbReference type="InParanoid" id="G0M9W0"/>
<sequence length="120" mass="14514">MARNKPLLTEKQRMYTQLVVYCATLGPLTALLVFFYCIYIIRFNNNSSAHKKSFLRRYRILAFHSSHPYHEMRIRVYYFAKNASVFGLNRCQAFLPIHHQFQRRHIHYHLILVVYKTSKF</sequence>
<feature type="transmembrane region" description="Helical" evidence="1">
    <location>
        <begin position="18"/>
        <end position="41"/>
    </location>
</feature>
<keyword evidence="1" id="KW-0812">Transmembrane</keyword>
<accession>G0M9W0</accession>
<proteinExistence type="predicted"/>
<evidence type="ECO:0000313" key="3">
    <source>
        <dbReference type="Proteomes" id="UP000008068"/>
    </source>
</evidence>
<dbReference type="HOGENOM" id="CLU_2051690_0_0_1"/>
<gene>
    <name evidence="2" type="ORF">CAEBREN_07744</name>
</gene>
<protein>
    <submittedName>
        <fullName evidence="2">Uncharacterized protein</fullName>
    </submittedName>
</protein>
<reference evidence="3" key="1">
    <citation type="submission" date="2011-07" db="EMBL/GenBank/DDBJ databases">
        <authorList>
            <consortium name="Caenorhabditis brenneri Sequencing and Analysis Consortium"/>
            <person name="Wilson R.K."/>
        </authorList>
    </citation>
    <scope>NUCLEOTIDE SEQUENCE [LARGE SCALE GENOMIC DNA]</scope>
    <source>
        <strain evidence="3">PB2801</strain>
    </source>
</reference>